<keyword evidence="1" id="KW-1133">Transmembrane helix</keyword>
<evidence type="ECO:0000313" key="2">
    <source>
        <dbReference type="EMBL" id="GIO29402.1"/>
    </source>
</evidence>
<comment type="caution">
    <text evidence="2">The sequence shown here is derived from an EMBL/GenBank/DDBJ whole genome shotgun (WGS) entry which is preliminary data.</text>
</comment>
<proteinExistence type="predicted"/>
<feature type="transmembrane region" description="Helical" evidence="1">
    <location>
        <begin position="211"/>
        <end position="233"/>
    </location>
</feature>
<feature type="transmembrane region" description="Helical" evidence="1">
    <location>
        <begin position="64"/>
        <end position="90"/>
    </location>
</feature>
<evidence type="ECO:0000313" key="3">
    <source>
        <dbReference type="Proteomes" id="UP000679779"/>
    </source>
</evidence>
<keyword evidence="1" id="KW-0812">Transmembrane</keyword>
<name>A0A919XB57_9BACL</name>
<accession>A0A919XB57</accession>
<organism evidence="2 3">
    <name type="scientific">Paenibacillus albilobatus</name>
    <dbReference type="NCBI Taxonomy" id="2716884"/>
    <lineage>
        <taxon>Bacteria</taxon>
        <taxon>Bacillati</taxon>
        <taxon>Bacillota</taxon>
        <taxon>Bacilli</taxon>
        <taxon>Bacillales</taxon>
        <taxon>Paenibacillaceae</taxon>
        <taxon>Paenibacillus</taxon>
    </lineage>
</organism>
<feature type="transmembrane region" description="Helical" evidence="1">
    <location>
        <begin position="181"/>
        <end position="205"/>
    </location>
</feature>
<reference evidence="2" key="1">
    <citation type="submission" date="2021-03" db="EMBL/GenBank/DDBJ databases">
        <title>Antimicrobial resistance genes in bacteria isolated from Japanese honey, and their potential for conferring macrolide and lincosamide resistance in the American foulbrood pathogen Paenibacillus larvae.</title>
        <authorList>
            <person name="Okamoto M."/>
            <person name="Kumagai M."/>
            <person name="Kanamori H."/>
            <person name="Takamatsu D."/>
        </authorList>
    </citation>
    <scope>NUCLEOTIDE SEQUENCE</scope>
    <source>
        <strain evidence="2">J2TS6</strain>
    </source>
</reference>
<feature type="transmembrane region" description="Helical" evidence="1">
    <location>
        <begin position="21"/>
        <end position="39"/>
    </location>
</feature>
<dbReference type="AlphaFoldDB" id="A0A919XB57"/>
<gene>
    <name evidence="2" type="ORF">J2TS6_05430</name>
</gene>
<keyword evidence="3" id="KW-1185">Reference proteome</keyword>
<protein>
    <submittedName>
        <fullName evidence="2">Uncharacterized protein</fullName>
    </submittedName>
</protein>
<evidence type="ECO:0000256" key="1">
    <source>
        <dbReference type="SAM" id="Phobius"/>
    </source>
</evidence>
<sequence>MPFLEACRTFKRQPYIVLQPFLIDAILLAVLYGSHGWAVKSQWSSRVMLGIGIPSVFQLYSLPFTWFMLAAAVLWSFAQGGYISTLAAACRGSKLHASQILRANLRFGLPFLLLQAAMVLATSTVSTLLILLFGAIGSGAALLFFIAFRILFVFLEFTVVTDRVPFDAAFRRAFRSLKQHWPASVAMAAVILVVSGLASLAANLFAAPVQLVLILIVYDTMMSVLLLALMLTYQEARRYEG</sequence>
<dbReference type="RefSeq" id="WP_160038109.1">
    <property type="nucleotide sequence ID" value="NZ_BORQ01000001.1"/>
</dbReference>
<keyword evidence="1" id="KW-0472">Membrane</keyword>
<dbReference type="Proteomes" id="UP000679779">
    <property type="component" value="Unassembled WGS sequence"/>
</dbReference>
<dbReference type="EMBL" id="BORQ01000001">
    <property type="protein sequence ID" value="GIO29402.1"/>
    <property type="molecule type" value="Genomic_DNA"/>
</dbReference>
<feature type="transmembrane region" description="Helical" evidence="1">
    <location>
        <begin position="142"/>
        <end position="160"/>
    </location>
</feature>
<feature type="transmembrane region" description="Helical" evidence="1">
    <location>
        <begin position="111"/>
        <end position="136"/>
    </location>
</feature>